<sequence length="126" mass="14021">MPEPPQLTPLDVEEQQLYSELLPDGRAPHPISKGVHGHPTEEANFSRLYLKSHSLGHDTKFMPIAEGRNVDRQVNRELHFSAQLSLHHNGLAQRPHYCGSCTDPSVDLRSILPSLVNKSPLVNSST</sequence>
<accession>A0ABU7EU89</accession>
<evidence type="ECO:0000313" key="1">
    <source>
        <dbReference type="EMBL" id="MED6290219.1"/>
    </source>
</evidence>
<proteinExistence type="predicted"/>
<protein>
    <submittedName>
        <fullName evidence="1">Uncharacterized protein</fullName>
    </submittedName>
</protein>
<comment type="caution">
    <text evidence="1">The sequence shown here is derived from an EMBL/GenBank/DDBJ whole genome shotgun (WGS) entry which is preliminary data.</text>
</comment>
<organism evidence="1 2">
    <name type="scientific">Characodon lateralis</name>
    <dbReference type="NCBI Taxonomy" id="208331"/>
    <lineage>
        <taxon>Eukaryota</taxon>
        <taxon>Metazoa</taxon>
        <taxon>Chordata</taxon>
        <taxon>Craniata</taxon>
        <taxon>Vertebrata</taxon>
        <taxon>Euteleostomi</taxon>
        <taxon>Actinopterygii</taxon>
        <taxon>Neopterygii</taxon>
        <taxon>Teleostei</taxon>
        <taxon>Neoteleostei</taxon>
        <taxon>Acanthomorphata</taxon>
        <taxon>Ovalentaria</taxon>
        <taxon>Atherinomorphae</taxon>
        <taxon>Cyprinodontiformes</taxon>
        <taxon>Goodeidae</taxon>
        <taxon>Characodon</taxon>
    </lineage>
</organism>
<keyword evidence="2" id="KW-1185">Reference proteome</keyword>
<evidence type="ECO:0000313" key="2">
    <source>
        <dbReference type="Proteomes" id="UP001352852"/>
    </source>
</evidence>
<dbReference type="Proteomes" id="UP001352852">
    <property type="component" value="Unassembled WGS sequence"/>
</dbReference>
<name>A0ABU7EU89_9TELE</name>
<gene>
    <name evidence="1" type="ORF">CHARACLAT_010883</name>
</gene>
<reference evidence="1 2" key="1">
    <citation type="submission" date="2021-06" db="EMBL/GenBank/DDBJ databases">
        <authorList>
            <person name="Palmer J.M."/>
        </authorList>
    </citation>
    <scope>NUCLEOTIDE SEQUENCE [LARGE SCALE GENOMIC DNA]</scope>
    <source>
        <strain evidence="1 2">CL_MEX2019</strain>
        <tissue evidence="1">Muscle</tissue>
    </source>
</reference>
<dbReference type="EMBL" id="JAHUTJ010066283">
    <property type="protein sequence ID" value="MED6290219.1"/>
    <property type="molecule type" value="Genomic_DNA"/>
</dbReference>